<reference evidence="2 3" key="1">
    <citation type="journal article" date="2019" name="Environ. Microbiol.">
        <title>Species interactions and distinct microbial communities in high Arctic permafrost affected cryosols are associated with the CH4 and CO2 gas fluxes.</title>
        <authorList>
            <person name="Altshuler I."/>
            <person name="Hamel J."/>
            <person name="Turney S."/>
            <person name="Magnuson E."/>
            <person name="Levesque R."/>
            <person name="Greer C."/>
            <person name="Whyte L.G."/>
        </authorList>
    </citation>
    <scope>NUCLEOTIDE SEQUENCE [LARGE SCALE GENOMIC DNA]</scope>
    <source>
        <strain evidence="2 3">S5.20</strain>
    </source>
</reference>
<evidence type="ECO:0000313" key="2">
    <source>
        <dbReference type="EMBL" id="TPG25519.1"/>
    </source>
</evidence>
<dbReference type="Gene3D" id="3.40.50.1820">
    <property type="entry name" value="alpha/beta hydrolase"/>
    <property type="match status" value="1"/>
</dbReference>
<dbReference type="EMBL" id="RCZG01000027">
    <property type="protein sequence ID" value="TPG25519.1"/>
    <property type="molecule type" value="Genomic_DNA"/>
</dbReference>
<dbReference type="InterPro" id="IPR052897">
    <property type="entry name" value="Sec-Metab_Biosynth_Hydrolase"/>
</dbReference>
<keyword evidence="2" id="KW-0378">Hydrolase</keyword>
<proteinExistence type="predicted"/>
<dbReference type="PANTHER" id="PTHR37017">
    <property type="entry name" value="AB HYDROLASE-1 DOMAIN-CONTAINING PROTEIN-RELATED"/>
    <property type="match status" value="1"/>
</dbReference>
<evidence type="ECO:0000259" key="1">
    <source>
        <dbReference type="Pfam" id="PF12697"/>
    </source>
</evidence>
<organism evidence="2 3">
    <name type="scientific">Mycolicibacterium hodleri</name>
    <dbReference type="NCBI Taxonomy" id="49897"/>
    <lineage>
        <taxon>Bacteria</taxon>
        <taxon>Bacillati</taxon>
        <taxon>Actinomycetota</taxon>
        <taxon>Actinomycetes</taxon>
        <taxon>Mycobacteriales</taxon>
        <taxon>Mycobacteriaceae</taxon>
        <taxon>Mycolicibacterium</taxon>
    </lineage>
</organism>
<accession>A0A502DM13</accession>
<gene>
    <name evidence="2" type="ORF">EAH80_30385</name>
</gene>
<dbReference type="PANTHER" id="PTHR37017:SF11">
    <property type="entry name" value="ESTERASE_LIPASE_THIOESTERASE DOMAIN-CONTAINING PROTEIN"/>
    <property type="match status" value="1"/>
</dbReference>
<evidence type="ECO:0000313" key="3">
    <source>
        <dbReference type="Proteomes" id="UP000320095"/>
    </source>
</evidence>
<dbReference type="InterPro" id="IPR029058">
    <property type="entry name" value="AB_hydrolase_fold"/>
</dbReference>
<feature type="domain" description="AB hydrolase-1" evidence="1">
    <location>
        <begin position="5"/>
        <end position="221"/>
    </location>
</feature>
<comment type="caution">
    <text evidence="2">The sequence shown here is derived from an EMBL/GenBank/DDBJ whole genome shotgun (WGS) entry which is preliminary data.</text>
</comment>
<dbReference type="Proteomes" id="UP000320095">
    <property type="component" value="Unassembled WGS sequence"/>
</dbReference>
<dbReference type="RefSeq" id="WP_140700041.1">
    <property type="nucleotide sequence ID" value="NZ_RCZG01000027.1"/>
</dbReference>
<dbReference type="SUPFAM" id="SSF53474">
    <property type="entry name" value="alpha/beta-Hydrolases"/>
    <property type="match status" value="1"/>
</dbReference>
<dbReference type="OrthoDB" id="9773549at2"/>
<name>A0A502DM13_9MYCO</name>
<dbReference type="AlphaFoldDB" id="A0A502DM13"/>
<dbReference type="GO" id="GO:0016787">
    <property type="term" value="F:hydrolase activity"/>
    <property type="evidence" value="ECO:0007669"/>
    <property type="project" value="UniProtKB-KW"/>
</dbReference>
<dbReference type="Pfam" id="PF12697">
    <property type="entry name" value="Abhydrolase_6"/>
    <property type="match status" value="1"/>
</dbReference>
<keyword evidence="3" id="KW-1185">Reference proteome</keyword>
<dbReference type="InterPro" id="IPR000073">
    <property type="entry name" value="AB_hydrolase_1"/>
</dbReference>
<sequence>MPTSFVLIPGAGGSAWFWHRVVPLLIASGADAIAVELPAADDAADLNTYADVVCRAVSDVTGPLVVVGQSMGAFTAPIVATRVPTSALVLVNPMVPTVGESPGAWWTATGQAAARSAYFSRIGLGDRAFDPVEDFFHDVPAAIRAEAFSQPEPQQSDTPFERVWPLTCWPDVPTRVVQGTDDRLFPLEFQRRVVRERLGIDVEAMPGGHLMALSHPEELAALLLGSITVS</sequence>
<protein>
    <submittedName>
        <fullName evidence="2">Alpha/beta hydrolase</fullName>
    </submittedName>
</protein>